<dbReference type="RefSeq" id="WP_154238874.1">
    <property type="nucleotide sequence ID" value="NZ_WKPI01000015.1"/>
</dbReference>
<reference evidence="4 5" key="1">
    <citation type="journal article" date="2019" name="Nat. Med.">
        <title>A library of human gut bacterial isolates paired with longitudinal multiomics data enables mechanistic microbiome research.</title>
        <authorList>
            <person name="Poyet M."/>
            <person name="Groussin M."/>
            <person name="Gibbons S.M."/>
            <person name="Avila-Pacheco J."/>
            <person name="Jiang X."/>
            <person name="Kearney S.M."/>
            <person name="Perrotta A.R."/>
            <person name="Berdy B."/>
            <person name="Zhao S."/>
            <person name="Lieberman T.D."/>
            <person name="Swanson P.K."/>
            <person name="Smith M."/>
            <person name="Roesemann S."/>
            <person name="Alexander J.E."/>
            <person name="Rich S.A."/>
            <person name="Livny J."/>
            <person name="Vlamakis H."/>
            <person name="Clish C."/>
            <person name="Bullock K."/>
            <person name="Deik A."/>
            <person name="Scott J."/>
            <person name="Pierce K.A."/>
            <person name="Xavier R.J."/>
            <person name="Alm E.J."/>
        </authorList>
    </citation>
    <scope>NUCLEOTIDE SEQUENCE [LARGE SCALE GENOMIC DNA]</scope>
    <source>
        <strain evidence="2 4">BIOML-A4</strain>
        <strain evidence="3 5">BIOML-A5</strain>
    </source>
</reference>
<gene>
    <name evidence="3" type="ORF">GKD88_09635</name>
    <name evidence="2" type="ORF">GKE08_09835</name>
</gene>
<dbReference type="AlphaFoldDB" id="A0A6N7S7L8"/>
<accession>A0A6N7S7L8</accession>
<feature type="domain" description="GP-PDE" evidence="1">
    <location>
        <begin position="82"/>
        <end position="256"/>
    </location>
</feature>
<keyword evidence="5" id="KW-1185">Reference proteome</keyword>
<dbReference type="SUPFAM" id="SSF51695">
    <property type="entry name" value="PLC-like phosphodiesterases"/>
    <property type="match status" value="1"/>
</dbReference>
<dbReference type="GO" id="GO:0008081">
    <property type="term" value="F:phosphoric diester hydrolase activity"/>
    <property type="evidence" value="ECO:0007669"/>
    <property type="project" value="InterPro"/>
</dbReference>
<dbReference type="GO" id="GO:0006629">
    <property type="term" value="P:lipid metabolic process"/>
    <property type="evidence" value="ECO:0007669"/>
    <property type="project" value="InterPro"/>
</dbReference>
<evidence type="ECO:0000259" key="1">
    <source>
        <dbReference type="Pfam" id="PF03009"/>
    </source>
</evidence>
<evidence type="ECO:0000313" key="3">
    <source>
        <dbReference type="EMBL" id="MSC33380.1"/>
    </source>
</evidence>
<dbReference type="OrthoDB" id="2033680at2"/>
<dbReference type="Pfam" id="PF03009">
    <property type="entry name" value="GDPD"/>
    <property type="match status" value="1"/>
</dbReference>
<proteinExistence type="predicted"/>
<evidence type="ECO:0000313" key="4">
    <source>
        <dbReference type="Proteomes" id="UP000433575"/>
    </source>
</evidence>
<sequence length="320" mass="37491">MKKLFTAIIILLVICAFGGFGILIYQRIFDIPADEVNKVDIPLETSVPLVITSIPGELIEDWNHTYRVMAHALGGIDNYDYTNSLEAFYQNYNAGTRLFEIDLDTTSDGDICLIHTWEDFRNKLTDIGGDWPMSTEEFKQAKIHGKYTTVMFKDLLKLMEEIPDFYIIIDSKTFDIKGSEVMYNRMMDEVNTVNPELVKRIVPQAYTPEMYDFLNENYDFDKIIFTLYHYYVDSDGQKIYTFVKDRKVPVVVMHMDNEWATKVITDIYAYAEMQEYEDEFTIYIHTVNKMDKALKIINDNHFFGVYSDYISENELNKNLK</sequence>
<name>A0A6N7S7L8_9FIRM</name>
<dbReference type="Proteomes" id="UP000433575">
    <property type="component" value="Unassembled WGS sequence"/>
</dbReference>
<evidence type="ECO:0000313" key="5">
    <source>
        <dbReference type="Proteomes" id="UP000480929"/>
    </source>
</evidence>
<dbReference type="EMBL" id="WKPJ01000013">
    <property type="protein sequence ID" value="MSA89625.1"/>
    <property type="molecule type" value="Genomic_DNA"/>
</dbReference>
<evidence type="ECO:0000313" key="2">
    <source>
        <dbReference type="EMBL" id="MSA89625.1"/>
    </source>
</evidence>
<dbReference type="EMBL" id="WKPI01000015">
    <property type="protein sequence ID" value="MSC33380.1"/>
    <property type="molecule type" value="Genomic_DNA"/>
</dbReference>
<dbReference type="InterPro" id="IPR017946">
    <property type="entry name" value="PLC-like_Pdiesterase_TIM-brl"/>
</dbReference>
<dbReference type="Gene3D" id="3.20.20.190">
    <property type="entry name" value="Phosphatidylinositol (PI) phosphodiesterase"/>
    <property type="match status" value="1"/>
</dbReference>
<dbReference type="Proteomes" id="UP000480929">
    <property type="component" value="Unassembled WGS sequence"/>
</dbReference>
<organism evidence="2 4">
    <name type="scientific">Holdemania massiliensis</name>
    <dbReference type="NCBI Taxonomy" id="1468449"/>
    <lineage>
        <taxon>Bacteria</taxon>
        <taxon>Bacillati</taxon>
        <taxon>Bacillota</taxon>
        <taxon>Erysipelotrichia</taxon>
        <taxon>Erysipelotrichales</taxon>
        <taxon>Erysipelotrichaceae</taxon>
        <taxon>Holdemania</taxon>
    </lineage>
</organism>
<comment type="caution">
    <text evidence="2">The sequence shown here is derived from an EMBL/GenBank/DDBJ whole genome shotgun (WGS) entry which is preliminary data.</text>
</comment>
<dbReference type="InterPro" id="IPR030395">
    <property type="entry name" value="GP_PDE_dom"/>
</dbReference>
<protein>
    <recommendedName>
        <fullName evidence="1">GP-PDE domain-containing protein</fullName>
    </recommendedName>
</protein>